<comment type="similarity">
    <text evidence="2">Belongs to the short-chain dehydrogenases/reductases (SDR) family.</text>
</comment>
<dbReference type="PANTHER" id="PTHR43157:SF31">
    <property type="entry name" value="PHOSPHATIDYLINOSITOL-GLYCAN BIOSYNTHESIS CLASS F PROTEIN"/>
    <property type="match status" value="1"/>
</dbReference>
<dbReference type="Gene3D" id="3.40.50.720">
    <property type="entry name" value="NAD(P)-binding Rossmann-like Domain"/>
    <property type="match status" value="1"/>
</dbReference>
<dbReference type="SUPFAM" id="SSF51735">
    <property type="entry name" value="NAD(P)-binding Rossmann-fold domains"/>
    <property type="match status" value="1"/>
</dbReference>
<evidence type="ECO:0000313" key="4">
    <source>
        <dbReference type="Proteomes" id="UP001497525"/>
    </source>
</evidence>
<dbReference type="InterPro" id="IPR020904">
    <property type="entry name" value="Sc_DH/Rdtase_CS"/>
</dbReference>
<accession>A0AAV2TQL6</accession>
<dbReference type="PRINTS" id="PR00080">
    <property type="entry name" value="SDRFAMILY"/>
</dbReference>
<name>A0AAV2TQL6_CALDB</name>
<keyword evidence="1" id="KW-0560">Oxidoreductase</keyword>
<dbReference type="GO" id="GO:0016491">
    <property type="term" value="F:oxidoreductase activity"/>
    <property type="evidence" value="ECO:0007669"/>
    <property type="project" value="UniProtKB-KW"/>
</dbReference>
<organism evidence="3 4">
    <name type="scientific">Calicophoron daubneyi</name>
    <name type="common">Rumen fluke</name>
    <name type="synonym">Paramphistomum daubneyi</name>
    <dbReference type="NCBI Taxonomy" id="300641"/>
    <lineage>
        <taxon>Eukaryota</taxon>
        <taxon>Metazoa</taxon>
        <taxon>Spiralia</taxon>
        <taxon>Lophotrochozoa</taxon>
        <taxon>Platyhelminthes</taxon>
        <taxon>Trematoda</taxon>
        <taxon>Digenea</taxon>
        <taxon>Plagiorchiida</taxon>
        <taxon>Pronocephalata</taxon>
        <taxon>Paramphistomoidea</taxon>
        <taxon>Paramphistomidae</taxon>
        <taxon>Calicophoron</taxon>
    </lineage>
</organism>
<dbReference type="EMBL" id="CAXLJL010000534">
    <property type="protein sequence ID" value="CAL5138796.1"/>
    <property type="molecule type" value="Genomic_DNA"/>
</dbReference>
<evidence type="ECO:0000256" key="2">
    <source>
        <dbReference type="RuleBase" id="RU000363"/>
    </source>
</evidence>
<protein>
    <submittedName>
        <fullName evidence="3">Uncharacterized protein</fullName>
    </submittedName>
</protein>
<gene>
    <name evidence="3" type="ORF">CDAUBV1_LOCUS13671</name>
</gene>
<comment type="caution">
    <text evidence="3">The sequence shown here is derived from an EMBL/GenBank/DDBJ whole genome shotgun (WGS) entry which is preliminary data.</text>
</comment>
<dbReference type="AlphaFoldDB" id="A0AAV2TQL6"/>
<proteinExistence type="inferred from homology"/>
<dbReference type="Pfam" id="PF00106">
    <property type="entry name" value="adh_short"/>
    <property type="match status" value="2"/>
</dbReference>
<dbReference type="PANTHER" id="PTHR43157">
    <property type="entry name" value="PHOSPHATIDYLINOSITOL-GLYCAN BIOSYNTHESIS CLASS F PROTEIN-RELATED"/>
    <property type="match status" value="1"/>
</dbReference>
<sequence length="332" mass="37006">METQTEKETKGWWRLMCTISKRLDGKVAIVTGASSGIGLLTTAELARRGAHVVMACRDMSRAEKSRALLVEKYGANNTHCMEMNVADKSVIPSLSPISEDQLHLEYVDLASFQSIKNFSNAINEQYKKIDFLINNADLVSPKFQRTPEGHELTIGVNYLGPFLLTDLLLPLLIASGQGRIINLSSFVHHYAGLQKPDLQCSPSTFSSISTYAQSKLAVVMYTKELSRRLAGTRVKAVSLNPGMVKTSVNRYSSFSLLIRIVLSLLSPWMINAWQGIQTTMYTILSDSIISGGYYSNCALSKPKSIVDDVEECRWIWKRSCELTRMVEEGFTV</sequence>
<evidence type="ECO:0000313" key="3">
    <source>
        <dbReference type="EMBL" id="CAL5138796.1"/>
    </source>
</evidence>
<reference evidence="3" key="1">
    <citation type="submission" date="2024-06" db="EMBL/GenBank/DDBJ databases">
        <authorList>
            <person name="Liu X."/>
            <person name="Lenzi L."/>
            <person name="Haldenby T S."/>
            <person name="Uol C."/>
        </authorList>
    </citation>
    <scope>NUCLEOTIDE SEQUENCE</scope>
</reference>
<evidence type="ECO:0000256" key="1">
    <source>
        <dbReference type="ARBA" id="ARBA00023002"/>
    </source>
</evidence>
<dbReference type="InterPro" id="IPR002347">
    <property type="entry name" value="SDR_fam"/>
</dbReference>
<dbReference type="PRINTS" id="PR00081">
    <property type="entry name" value="GDHRDH"/>
</dbReference>
<dbReference type="PROSITE" id="PS00061">
    <property type="entry name" value="ADH_SHORT"/>
    <property type="match status" value="1"/>
</dbReference>
<dbReference type="InterPro" id="IPR036291">
    <property type="entry name" value="NAD(P)-bd_dom_sf"/>
</dbReference>
<dbReference type="Proteomes" id="UP001497525">
    <property type="component" value="Unassembled WGS sequence"/>
</dbReference>